<dbReference type="InterPro" id="IPR016024">
    <property type="entry name" value="ARM-type_fold"/>
</dbReference>
<evidence type="ECO:0000256" key="3">
    <source>
        <dbReference type="ARBA" id="ARBA00023163"/>
    </source>
</evidence>
<dbReference type="Gene3D" id="1.10.150.60">
    <property type="entry name" value="ARID DNA-binding domain"/>
    <property type="match status" value="1"/>
</dbReference>
<dbReference type="InterPro" id="IPR001606">
    <property type="entry name" value="ARID_dom"/>
</dbReference>
<dbReference type="SMART" id="SM01014">
    <property type="entry name" value="ARID"/>
    <property type="match status" value="1"/>
</dbReference>
<dbReference type="PANTHER" id="PTHR22970">
    <property type="entry name" value="AT-RICH INTERACTIVE DOMAIN-CONTAINING PROTEIN 2"/>
    <property type="match status" value="1"/>
</dbReference>
<feature type="region of interest" description="Disordered" evidence="5">
    <location>
        <begin position="1364"/>
        <end position="1474"/>
    </location>
</feature>
<keyword evidence="8" id="KW-1185">Reference proteome</keyword>
<evidence type="ECO:0000259" key="7">
    <source>
        <dbReference type="PROSITE" id="PS51526"/>
    </source>
</evidence>
<proteinExistence type="predicted"/>
<dbReference type="PROSITE" id="PS00028">
    <property type="entry name" value="ZINC_FINGER_C2H2_1"/>
    <property type="match status" value="1"/>
</dbReference>
<evidence type="ECO:0000256" key="1">
    <source>
        <dbReference type="ARBA" id="ARBA00022853"/>
    </source>
</evidence>
<dbReference type="Pfam" id="PF01388">
    <property type="entry name" value="ARID"/>
    <property type="match status" value="1"/>
</dbReference>
<evidence type="ECO:0000259" key="6">
    <source>
        <dbReference type="PROSITE" id="PS51011"/>
    </source>
</evidence>
<protein>
    <submittedName>
        <fullName evidence="9">AT-rich interactive domain-containing protein 2-like isoform X1</fullName>
    </submittedName>
</protein>
<dbReference type="Gene3D" id="3.30.160.60">
    <property type="entry name" value="Classic Zinc Finger"/>
    <property type="match status" value="1"/>
</dbReference>
<feature type="compositionally biased region" description="Polar residues" evidence="5">
    <location>
        <begin position="477"/>
        <end position="489"/>
    </location>
</feature>
<dbReference type="SUPFAM" id="SSF46774">
    <property type="entry name" value="ARID-like"/>
    <property type="match status" value="1"/>
</dbReference>
<feature type="compositionally biased region" description="Low complexity" evidence="5">
    <location>
        <begin position="490"/>
        <end position="510"/>
    </location>
</feature>
<dbReference type="Proteomes" id="UP000694941">
    <property type="component" value="Unplaced"/>
</dbReference>
<feature type="compositionally biased region" description="Polar residues" evidence="5">
    <location>
        <begin position="1364"/>
        <end position="1380"/>
    </location>
</feature>
<dbReference type="InterPro" id="IPR011989">
    <property type="entry name" value="ARM-like"/>
</dbReference>
<dbReference type="SMART" id="SM00355">
    <property type="entry name" value="ZnF_C2H2"/>
    <property type="match status" value="2"/>
</dbReference>
<organism evidence="8 9">
    <name type="scientific">Limulus polyphemus</name>
    <name type="common">Atlantic horseshoe crab</name>
    <dbReference type="NCBI Taxonomy" id="6850"/>
    <lineage>
        <taxon>Eukaryota</taxon>
        <taxon>Metazoa</taxon>
        <taxon>Ecdysozoa</taxon>
        <taxon>Arthropoda</taxon>
        <taxon>Chelicerata</taxon>
        <taxon>Merostomata</taxon>
        <taxon>Xiphosura</taxon>
        <taxon>Limulidae</taxon>
        <taxon>Limulus</taxon>
    </lineage>
</organism>
<dbReference type="GeneID" id="106464182"/>
<keyword evidence="1" id="KW-0156">Chromatin regulator</keyword>
<keyword evidence="2" id="KW-0805">Transcription regulation</keyword>
<dbReference type="SUPFAM" id="SSF48371">
    <property type="entry name" value="ARM repeat"/>
    <property type="match status" value="1"/>
</dbReference>
<name>A0ABM1BDG5_LIMPO</name>
<dbReference type="InterPro" id="IPR052406">
    <property type="entry name" value="Chromatin_Remodeling_Comp"/>
</dbReference>
<keyword evidence="3" id="KW-0804">Transcription</keyword>
<feature type="compositionally biased region" description="Low complexity" evidence="5">
    <location>
        <begin position="650"/>
        <end position="676"/>
    </location>
</feature>
<feature type="domain" description="ARID" evidence="6">
    <location>
        <begin position="12"/>
        <end position="104"/>
    </location>
</feature>
<keyword evidence="4" id="KW-0539">Nucleus</keyword>
<dbReference type="InterPro" id="IPR036431">
    <property type="entry name" value="ARID_dom_sf"/>
</dbReference>
<dbReference type="Gene3D" id="1.10.10.10">
    <property type="entry name" value="Winged helix-like DNA-binding domain superfamily/Winged helix DNA-binding domain"/>
    <property type="match status" value="1"/>
</dbReference>
<dbReference type="PROSITE" id="PS51011">
    <property type="entry name" value="ARID"/>
    <property type="match status" value="1"/>
</dbReference>
<sequence length="1669" mass="181887">MEKLHKQPDAYTRDYNAFMNELRQFHQNRGTYFRHMPRINGKDVDLYSLYNQVTALGGWEKVNDNQKWEAILETLNIIKGCVNASLALRQIYIRYLGAYEKIHFLGEIPDNVQSSDSRARKSYTSMLHLVPMTYNYAQHEISESLRNSAGLSKELPKNEYKKLCLSLLSGLPNEEDFALNVCSILANEGQHVLHLEQTPQLVTLLLAQAGIWPTDHHLHTLYLDHWKDLEGRRFERFWEKILSNSDADVLNLWRQSSGKNLVPGESCSLNLGEDVGAYNLEGQRVLRILLILHNLSFEEHNISVLAASSDCIRMLLLCAHSKWSSLRQIALDTLGNIASRVSLDVEKDLVSRIMWRTVTQGILSQDRHLTITSLEILGKLCQSESSEEVIASDLQFEVCERMFMLLTVQDIMLLTHTLEALYAISGLGKRTCEKIIRVHKCIAILVNMLTLDPESCGDKTHKNYKLVETFETGAVPVSQTSQQNVSRPGTPSHATASSATSTQTKTTPHPLSEVDSESFACNWLVSTYEVALGHSVARNDLYAEYVTACNKAGRKGVVNASIFANCVRNTFPHSGLRKVDSKNGIITFHHDGLRRKPNAGFSIPLAINLGTHQGTAATSGLGPPLSRTPSPCPSPVTSSSSSPILKGKLTSTCSSPSSNQSRQQPTQTVCGSNLSSGSSSLIKTLLASKVSRNLQRNQLLTQNQTSAQGNLPESVNPVSQITLSDSLSSATHMTLSEEITSTSPNSQVNLYHSVSPAVTVTHASLSTMVTSVKSTPQVTSCQSPSPVTPVSVSEMTVTTNLTSQFTQSRSVTSPNTVTNVTLTEMINSASITAPLAMSAASVTPVTSFKHASVSKLVAPAEPFTRVIFPELVTMASSKPHITLSESVISSNTDSPKSLLNSNTPLIYVNNANSISHSSDIQPGMEEKVAANNQLKPQSNFQMSSQVSSVTSTNPLVIKTESSVTSSHVNGVQRDILSEICSKVFADDSLEEFSNLENSVENNHSEVMVVDNPGTVTQDTGFNHLNNCVGNSGDENNGSSQFYSLPFNVQITKPFDCSSTVTNSLAKSTIVVPNGNDQYAVTKFVLSSPGTSVASSSIYAVSTSKAVVSSPQLSETVLSGTKETDEVRRRQLVKDKIFKNSPLLNGLLDKGKFSLSGEQITNINLENHNGNGEGSCAGSPKIGSNSGVVLGRIVLDSKDIISGTPNIVNISNTASGTLIANNQMVSSEDRLPTGEATSTNGLFKDSETPISGTDLSSLSDIARTVECASKVISRTNIENQCNQQPVPNTAVLQPANLTMSQVVPSSGCQTATFIVSILNPSQALPTQHLLLRATGNSVVRLEDSVELVGFPPVAKTQICHQNVLSSQTSVKRPSTDSTPSTVYPADSKRPRHDSKVSSKSVSTHSPELHPNKEVGSSSCKTPQATKQNSHSSKTASSGNKQRSSSHHGRTTKELGSGAREKKGQEKQSFSLASKSTMNKATNKKLEYMCEWKGCGRIFPTPSAVLFHNAKCHVPAVKGNFLCHWENCDSMKRKQFSLLTHIQDRHCTDQYLQTQALRREEISQRGKTTIPPPPLPPRHPGYAPDAAFLAIRRHALQFVQQKDIREEKECPLTKSIRLTAALVLRNLIIYSELARSYLKYYEPELTLLAMSSKEGAQTIAHCLAELCKNQD</sequence>
<dbReference type="InterPro" id="IPR013087">
    <property type="entry name" value="Znf_C2H2_type"/>
</dbReference>
<evidence type="ECO:0000256" key="4">
    <source>
        <dbReference type="ARBA" id="ARBA00023242"/>
    </source>
</evidence>
<gene>
    <name evidence="9" type="primary">LOC106464182</name>
</gene>
<accession>A0ABM1BDG5</accession>
<dbReference type="InterPro" id="IPR003150">
    <property type="entry name" value="DNA-bd_RFX"/>
</dbReference>
<feature type="compositionally biased region" description="Polar residues" evidence="5">
    <location>
        <begin position="1413"/>
        <end position="1441"/>
    </location>
</feature>
<dbReference type="CDD" id="cd16866">
    <property type="entry name" value="ARID_ARID2"/>
    <property type="match status" value="1"/>
</dbReference>
<dbReference type="SUPFAM" id="SSF46785">
    <property type="entry name" value="Winged helix' DNA-binding domain"/>
    <property type="match status" value="1"/>
</dbReference>
<evidence type="ECO:0000313" key="8">
    <source>
        <dbReference type="Proteomes" id="UP000694941"/>
    </source>
</evidence>
<dbReference type="RefSeq" id="XP_013779763.1">
    <property type="nucleotide sequence ID" value="XM_013924309.2"/>
</dbReference>
<evidence type="ECO:0000256" key="5">
    <source>
        <dbReference type="SAM" id="MobiDB-lite"/>
    </source>
</evidence>
<evidence type="ECO:0000256" key="2">
    <source>
        <dbReference type="ARBA" id="ARBA00023015"/>
    </source>
</evidence>
<dbReference type="PROSITE" id="PS51526">
    <property type="entry name" value="RFX_DBD"/>
    <property type="match status" value="1"/>
</dbReference>
<dbReference type="SMART" id="SM00501">
    <property type="entry name" value="BRIGHT"/>
    <property type="match status" value="1"/>
</dbReference>
<dbReference type="Gene3D" id="1.25.10.10">
    <property type="entry name" value="Leucine-rich Repeat Variant"/>
    <property type="match status" value="1"/>
</dbReference>
<dbReference type="InterPro" id="IPR036390">
    <property type="entry name" value="WH_DNA-bd_sf"/>
</dbReference>
<feature type="domain" description="RFX-type winged-helix" evidence="7">
    <location>
        <begin position="520"/>
        <end position="597"/>
    </location>
</feature>
<feature type="region of interest" description="Disordered" evidence="5">
    <location>
        <begin position="477"/>
        <end position="513"/>
    </location>
</feature>
<feature type="region of interest" description="Disordered" evidence="5">
    <location>
        <begin position="616"/>
        <end position="676"/>
    </location>
</feature>
<dbReference type="Pfam" id="PF02257">
    <property type="entry name" value="RFX_DNA_binding"/>
    <property type="match status" value="1"/>
</dbReference>
<dbReference type="PANTHER" id="PTHR22970:SF14">
    <property type="entry name" value="AT-RICH INTERACTIVE DOMAIN-CONTAINING PROTEIN 2"/>
    <property type="match status" value="1"/>
</dbReference>
<evidence type="ECO:0000313" key="9">
    <source>
        <dbReference type="RefSeq" id="XP_013779763.1"/>
    </source>
</evidence>
<reference evidence="9" key="1">
    <citation type="submission" date="2025-08" db="UniProtKB">
        <authorList>
            <consortium name="RefSeq"/>
        </authorList>
    </citation>
    <scope>IDENTIFICATION</scope>
    <source>
        <tissue evidence="9">Muscle</tissue>
    </source>
</reference>
<dbReference type="InterPro" id="IPR036388">
    <property type="entry name" value="WH-like_DNA-bd_sf"/>
</dbReference>
<feature type="compositionally biased region" description="Polar residues" evidence="5">
    <location>
        <begin position="1465"/>
        <end position="1474"/>
    </location>
</feature>